<feature type="domain" description="Tyrosine specific protein phosphatases" evidence="2">
    <location>
        <begin position="101"/>
        <end position="135"/>
    </location>
</feature>
<reference evidence="5" key="3">
    <citation type="submission" date="2015-06" db="UniProtKB">
        <authorList>
            <consortium name="EnsemblProtists"/>
        </authorList>
    </citation>
    <scope>IDENTIFICATION</scope>
</reference>
<dbReference type="PaxDb" id="55529-EKX43101"/>
<dbReference type="OrthoDB" id="16692at2759"/>
<dbReference type="EMBL" id="JH993012">
    <property type="protein sequence ID" value="EKX43101.1"/>
    <property type="molecule type" value="Genomic_DNA"/>
</dbReference>
<name>L1J3K9_GUITC</name>
<dbReference type="InterPro" id="IPR029021">
    <property type="entry name" value="Prot-tyrosine_phosphatase-like"/>
</dbReference>
<reference evidence="4 6" key="1">
    <citation type="journal article" date="2012" name="Nature">
        <title>Algal genomes reveal evolutionary mosaicism and the fate of nucleomorphs.</title>
        <authorList>
            <consortium name="DOE Joint Genome Institute"/>
            <person name="Curtis B.A."/>
            <person name="Tanifuji G."/>
            <person name="Burki F."/>
            <person name="Gruber A."/>
            <person name="Irimia M."/>
            <person name="Maruyama S."/>
            <person name="Arias M.C."/>
            <person name="Ball S.G."/>
            <person name="Gile G.H."/>
            <person name="Hirakawa Y."/>
            <person name="Hopkins J.F."/>
            <person name="Kuo A."/>
            <person name="Rensing S.A."/>
            <person name="Schmutz J."/>
            <person name="Symeonidi A."/>
            <person name="Elias M."/>
            <person name="Eveleigh R.J."/>
            <person name="Herman E.K."/>
            <person name="Klute M.J."/>
            <person name="Nakayama T."/>
            <person name="Obornik M."/>
            <person name="Reyes-Prieto A."/>
            <person name="Armbrust E.V."/>
            <person name="Aves S.J."/>
            <person name="Beiko R.G."/>
            <person name="Coutinho P."/>
            <person name="Dacks J.B."/>
            <person name="Durnford D.G."/>
            <person name="Fast N.M."/>
            <person name="Green B.R."/>
            <person name="Grisdale C.J."/>
            <person name="Hempel F."/>
            <person name="Henrissat B."/>
            <person name="Hoppner M.P."/>
            <person name="Ishida K."/>
            <person name="Kim E."/>
            <person name="Koreny L."/>
            <person name="Kroth P.G."/>
            <person name="Liu Y."/>
            <person name="Malik S.B."/>
            <person name="Maier U.G."/>
            <person name="McRose D."/>
            <person name="Mock T."/>
            <person name="Neilson J.A."/>
            <person name="Onodera N.T."/>
            <person name="Poole A.M."/>
            <person name="Pritham E.J."/>
            <person name="Richards T.A."/>
            <person name="Rocap G."/>
            <person name="Roy S.W."/>
            <person name="Sarai C."/>
            <person name="Schaack S."/>
            <person name="Shirato S."/>
            <person name="Slamovits C.H."/>
            <person name="Spencer D.F."/>
            <person name="Suzuki S."/>
            <person name="Worden A.Z."/>
            <person name="Zauner S."/>
            <person name="Barry K."/>
            <person name="Bell C."/>
            <person name="Bharti A.K."/>
            <person name="Crow J.A."/>
            <person name="Grimwood J."/>
            <person name="Kramer R."/>
            <person name="Lindquist E."/>
            <person name="Lucas S."/>
            <person name="Salamov A."/>
            <person name="McFadden G.I."/>
            <person name="Lane C.E."/>
            <person name="Keeling P.J."/>
            <person name="Gray M.W."/>
            <person name="Grigoriev I.V."/>
            <person name="Archibald J.M."/>
        </authorList>
    </citation>
    <scope>NUCLEOTIDE SEQUENCE</scope>
    <source>
        <strain evidence="4 6">CCMP2712</strain>
    </source>
</reference>
<dbReference type="PROSITE" id="PS50056">
    <property type="entry name" value="TYR_PHOSPHATASE_2"/>
    <property type="match status" value="1"/>
</dbReference>
<feature type="domain" description="Phosphatase tensin-type" evidence="3">
    <location>
        <begin position="9"/>
        <end position="166"/>
    </location>
</feature>
<proteinExistence type="predicted"/>
<dbReference type="PANTHER" id="PTHR12305">
    <property type="entry name" value="PHOSPHATASE WITH HOMOLOGY TO TENSIN"/>
    <property type="match status" value="1"/>
</dbReference>
<dbReference type="eggNOG" id="KOG2283">
    <property type="taxonomic scope" value="Eukaryota"/>
</dbReference>
<evidence type="ECO:0000313" key="4">
    <source>
        <dbReference type="EMBL" id="EKX43101.1"/>
    </source>
</evidence>
<sequence>RHAVSGNKRRFVEDDFDLDLTYITPRLIAMGFPSKGVEGAYRNSSDEVYRFFQQRHSAHFRIINLCSERAYRLDLFHGSVARYPFPDHNPPPMELILPCCMHIHRFLQDDQDNVVAVHCKAGKGRTGLIIVAYLMFGGLARSARMARIYYDTTRTHDGKGLTIISQ</sequence>
<dbReference type="Proteomes" id="UP000011087">
    <property type="component" value="Unassembled WGS sequence"/>
</dbReference>
<keyword evidence="6" id="KW-1185">Reference proteome</keyword>
<dbReference type="InterPro" id="IPR051281">
    <property type="entry name" value="Dual-spec_lipid-protein_phosph"/>
</dbReference>
<evidence type="ECO:0000259" key="2">
    <source>
        <dbReference type="PROSITE" id="PS50056"/>
    </source>
</evidence>
<dbReference type="AlphaFoldDB" id="L1J3K9"/>
<dbReference type="GO" id="GO:0016314">
    <property type="term" value="F:phosphatidylinositol-3,4,5-trisphosphate 3-phosphatase activity"/>
    <property type="evidence" value="ECO:0007669"/>
    <property type="project" value="TreeGrafter"/>
</dbReference>
<evidence type="ECO:0000259" key="3">
    <source>
        <dbReference type="PROSITE" id="PS51181"/>
    </source>
</evidence>
<dbReference type="GO" id="GO:0005829">
    <property type="term" value="C:cytosol"/>
    <property type="evidence" value="ECO:0007669"/>
    <property type="project" value="TreeGrafter"/>
</dbReference>
<dbReference type="OMA" id="MTHKVIN"/>
<dbReference type="PROSITE" id="PS51181">
    <property type="entry name" value="PPASE_TENSIN"/>
    <property type="match status" value="1"/>
</dbReference>
<dbReference type="InterPro" id="IPR000387">
    <property type="entry name" value="Tyr_Pase_dom"/>
</dbReference>
<dbReference type="PROSITE" id="PS00383">
    <property type="entry name" value="TYR_PHOSPHATASE_1"/>
    <property type="match status" value="1"/>
</dbReference>
<dbReference type="PANTHER" id="PTHR12305:SF60">
    <property type="entry name" value="PHOSPHATIDYLINOSITOL 3,4,5-TRISPHOSPHATE 3-PHOSPHATASE TPTE2-RELATED"/>
    <property type="match status" value="1"/>
</dbReference>
<dbReference type="EnsemblProtists" id="EKX43101">
    <property type="protein sequence ID" value="EKX43101"/>
    <property type="gene ID" value="GUITHDRAFT_47661"/>
</dbReference>
<dbReference type="RefSeq" id="XP_005830081.1">
    <property type="nucleotide sequence ID" value="XM_005830024.1"/>
</dbReference>
<reference evidence="6" key="2">
    <citation type="submission" date="2012-11" db="EMBL/GenBank/DDBJ databases">
        <authorList>
            <person name="Kuo A."/>
            <person name="Curtis B.A."/>
            <person name="Tanifuji G."/>
            <person name="Burki F."/>
            <person name="Gruber A."/>
            <person name="Irimia M."/>
            <person name="Maruyama S."/>
            <person name="Arias M.C."/>
            <person name="Ball S.G."/>
            <person name="Gile G.H."/>
            <person name="Hirakawa Y."/>
            <person name="Hopkins J.F."/>
            <person name="Rensing S.A."/>
            <person name="Schmutz J."/>
            <person name="Symeonidi A."/>
            <person name="Elias M."/>
            <person name="Eveleigh R.J."/>
            <person name="Herman E.K."/>
            <person name="Klute M.J."/>
            <person name="Nakayama T."/>
            <person name="Obornik M."/>
            <person name="Reyes-Prieto A."/>
            <person name="Armbrust E.V."/>
            <person name="Aves S.J."/>
            <person name="Beiko R.G."/>
            <person name="Coutinho P."/>
            <person name="Dacks J.B."/>
            <person name="Durnford D.G."/>
            <person name="Fast N.M."/>
            <person name="Green B.R."/>
            <person name="Grisdale C."/>
            <person name="Hempe F."/>
            <person name="Henrissat B."/>
            <person name="Hoppner M.P."/>
            <person name="Ishida K.-I."/>
            <person name="Kim E."/>
            <person name="Koreny L."/>
            <person name="Kroth P.G."/>
            <person name="Liu Y."/>
            <person name="Malik S.-B."/>
            <person name="Maier U.G."/>
            <person name="McRose D."/>
            <person name="Mock T."/>
            <person name="Neilson J.A."/>
            <person name="Onodera N.T."/>
            <person name="Poole A.M."/>
            <person name="Pritham E.J."/>
            <person name="Richards T.A."/>
            <person name="Rocap G."/>
            <person name="Roy S.W."/>
            <person name="Sarai C."/>
            <person name="Schaack S."/>
            <person name="Shirato S."/>
            <person name="Slamovits C.H."/>
            <person name="Spencer D.F."/>
            <person name="Suzuki S."/>
            <person name="Worden A.Z."/>
            <person name="Zauner S."/>
            <person name="Barry K."/>
            <person name="Bell C."/>
            <person name="Bharti A.K."/>
            <person name="Crow J.A."/>
            <person name="Grimwood J."/>
            <person name="Kramer R."/>
            <person name="Lindquist E."/>
            <person name="Lucas S."/>
            <person name="Salamov A."/>
            <person name="McFadden G.I."/>
            <person name="Lane C.E."/>
            <person name="Keeling P.J."/>
            <person name="Gray M.W."/>
            <person name="Grigoriev I.V."/>
            <person name="Archibald J.M."/>
        </authorList>
    </citation>
    <scope>NUCLEOTIDE SEQUENCE</scope>
    <source>
        <strain evidence="6">CCMP2712</strain>
    </source>
</reference>
<dbReference type="HOGENOM" id="CLU_020105_1_0_1"/>
<accession>L1J3K9</accession>
<feature type="non-terminal residue" evidence="4">
    <location>
        <position position="166"/>
    </location>
</feature>
<evidence type="ECO:0000256" key="1">
    <source>
        <dbReference type="ARBA" id="ARBA00022801"/>
    </source>
</evidence>
<dbReference type="STRING" id="905079.L1J3K9"/>
<dbReference type="KEGG" id="gtt:GUITHDRAFT_47661"/>
<protein>
    <submittedName>
        <fullName evidence="4 5">Uncharacterized protein</fullName>
    </submittedName>
</protein>
<dbReference type="Gene3D" id="3.90.190.10">
    <property type="entry name" value="Protein tyrosine phosphatase superfamily"/>
    <property type="match status" value="1"/>
</dbReference>
<evidence type="ECO:0000313" key="6">
    <source>
        <dbReference type="Proteomes" id="UP000011087"/>
    </source>
</evidence>
<dbReference type="SUPFAM" id="SSF52799">
    <property type="entry name" value="(Phosphotyrosine protein) phosphatases II"/>
    <property type="match status" value="1"/>
</dbReference>
<dbReference type="InterPro" id="IPR016130">
    <property type="entry name" value="Tyr_Pase_AS"/>
</dbReference>
<organism evidence="4">
    <name type="scientific">Guillardia theta (strain CCMP2712)</name>
    <name type="common">Cryptophyte</name>
    <dbReference type="NCBI Taxonomy" id="905079"/>
    <lineage>
        <taxon>Eukaryota</taxon>
        <taxon>Cryptophyceae</taxon>
        <taxon>Pyrenomonadales</taxon>
        <taxon>Geminigeraceae</taxon>
        <taxon>Guillardia</taxon>
    </lineage>
</organism>
<keyword evidence="1" id="KW-0378">Hydrolase</keyword>
<dbReference type="InterPro" id="IPR029023">
    <property type="entry name" value="Tensin_phosphatase"/>
</dbReference>
<dbReference type="GeneID" id="17299839"/>
<gene>
    <name evidence="4" type="ORF">GUITHDRAFT_47661</name>
</gene>
<evidence type="ECO:0000313" key="5">
    <source>
        <dbReference type="EnsemblProtists" id="EKX43101"/>
    </source>
</evidence>
<feature type="non-terminal residue" evidence="4">
    <location>
        <position position="1"/>
    </location>
</feature>
<dbReference type="Pfam" id="PF22785">
    <property type="entry name" value="Tc-R-P"/>
    <property type="match status" value="1"/>
</dbReference>